<accession>A0ACA9NYM6</accession>
<organism evidence="1 2">
    <name type="scientific">Dentiscutata heterogama</name>
    <dbReference type="NCBI Taxonomy" id="1316150"/>
    <lineage>
        <taxon>Eukaryota</taxon>
        <taxon>Fungi</taxon>
        <taxon>Fungi incertae sedis</taxon>
        <taxon>Mucoromycota</taxon>
        <taxon>Glomeromycotina</taxon>
        <taxon>Glomeromycetes</taxon>
        <taxon>Diversisporales</taxon>
        <taxon>Gigasporaceae</taxon>
        <taxon>Dentiscutata</taxon>
    </lineage>
</organism>
<proteinExistence type="predicted"/>
<dbReference type="EMBL" id="CAJVPU010021228">
    <property type="protein sequence ID" value="CAG8680339.1"/>
    <property type="molecule type" value="Genomic_DNA"/>
</dbReference>
<evidence type="ECO:0000313" key="2">
    <source>
        <dbReference type="Proteomes" id="UP000789702"/>
    </source>
</evidence>
<dbReference type="Proteomes" id="UP000789702">
    <property type="component" value="Unassembled WGS sequence"/>
</dbReference>
<protein>
    <submittedName>
        <fullName evidence="1">3734_t:CDS:1</fullName>
    </submittedName>
</protein>
<feature type="non-terminal residue" evidence="1">
    <location>
        <position position="525"/>
    </location>
</feature>
<evidence type="ECO:0000313" key="1">
    <source>
        <dbReference type="EMBL" id="CAG8680339.1"/>
    </source>
</evidence>
<reference evidence="1" key="1">
    <citation type="submission" date="2021-06" db="EMBL/GenBank/DDBJ databases">
        <authorList>
            <person name="Kallberg Y."/>
            <person name="Tangrot J."/>
            <person name="Rosling A."/>
        </authorList>
    </citation>
    <scope>NUCLEOTIDE SEQUENCE</scope>
    <source>
        <strain evidence="1">IL203A</strain>
    </source>
</reference>
<name>A0ACA9NYM6_9GLOM</name>
<keyword evidence="2" id="KW-1185">Reference proteome</keyword>
<comment type="caution">
    <text evidence="1">The sequence shown here is derived from an EMBL/GenBank/DDBJ whole genome shotgun (WGS) entry which is preliminary data.</text>
</comment>
<gene>
    <name evidence="1" type="ORF">DHETER_LOCUS10619</name>
</gene>
<sequence length="525" mass="61430">MSVSTSQNEDFVVEVVEPGDKEDKNKSESEENKPEKYFAISPEGDFLVELVVKNLDDSTLESNLEQKGGLKPESDPELEGDQELSYKKLSSIDTTFKFTDRQLDLIKDEYENIFRWSVAVSDKSTSSSEFRLLAISCISLKDMIYYKENLNKIHLTETPNHGFTFVFIININNDNYLISAINDKELPIKFGGIVKLFFKKDCLNNKEVEKDKQRTNKISQNSDGYTLILFTLTGIYKYQIKNKIIKNLEKLRYPRRVYNAMIHNMAFFLDLPINPEKFAYEMVSLYTIKKCINQHYFLVDTMNEDIKYIEVYNLNTNQLVNTFQRQNLPGPLNVDASSLYAISNNGKLLAYISLLNKAVKLYSIECGLEIAEIIIDIPDPELEYIDFFRNDEMLLVLSKSKWFVWDIFGSLRDSVKLEDLGFIIELPLEFDKKIEQSNSFLVVDKGDELAIYDNLIIDKYLKYLKNLKKDDEQNWKTLSSDYFSREEFDNNNILDLQDKESKLDEYHQILEPWLIDEDRRYSRYS</sequence>